<evidence type="ECO:0000256" key="8">
    <source>
        <dbReference type="ARBA" id="ARBA00023136"/>
    </source>
</evidence>
<evidence type="ECO:0000256" key="1">
    <source>
        <dbReference type="ARBA" id="ARBA00004167"/>
    </source>
</evidence>
<comment type="subcellular location">
    <subcellularLocation>
        <location evidence="1">Membrane</location>
        <topology evidence="1">Single-pass membrane protein</topology>
    </subcellularLocation>
</comment>
<keyword evidence="3" id="KW-0677">Repeat</keyword>
<evidence type="ECO:0000256" key="7">
    <source>
        <dbReference type="ARBA" id="ARBA00022989"/>
    </source>
</evidence>
<keyword evidence="4 10" id="KW-0547">Nucleotide-binding</keyword>
<dbReference type="AlphaFoldDB" id="A0A0A2XLV0"/>
<keyword evidence="8" id="KW-0472">Membrane</keyword>
<dbReference type="InterPro" id="IPR036597">
    <property type="entry name" value="Fido-like_dom_sf"/>
</dbReference>
<proteinExistence type="predicted"/>
<dbReference type="PROSITE" id="PS51459">
    <property type="entry name" value="FIDO"/>
    <property type="match status" value="1"/>
</dbReference>
<dbReference type="GO" id="GO:0016020">
    <property type="term" value="C:membrane"/>
    <property type="evidence" value="ECO:0007669"/>
    <property type="project" value="UniProtKB-SubCell"/>
</dbReference>
<protein>
    <submittedName>
        <fullName evidence="12">Filamentation induced by cAMP protein Fic</fullName>
    </submittedName>
</protein>
<dbReference type="RefSeq" id="WP_039083510.1">
    <property type="nucleotide sequence ID" value="NZ_JPXS01000014.1"/>
</dbReference>
<feature type="active site" evidence="9">
    <location>
        <position position="329"/>
    </location>
</feature>
<dbReference type="Gene3D" id="1.10.3290.10">
    <property type="entry name" value="Fido-like domain"/>
    <property type="match status" value="1"/>
</dbReference>
<accession>A0A0A2XLV0</accession>
<dbReference type="Pfam" id="PF02661">
    <property type="entry name" value="Fic"/>
    <property type="match status" value="1"/>
</dbReference>
<keyword evidence="5" id="KW-0802">TPR repeat</keyword>
<dbReference type="InterPro" id="IPR040198">
    <property type="entry name" value="Fido_containing"/>
</dbReference>
<keyword evidence="7" id="KW-1133">Transmembrane helix</keyword>
<feature type="domain" description="Fido" evidence="11">
    <location>
        <begin position="251"/>
        <end position="399"/>
    </location>
</feature>
<evidence type="ECO:0000256" key="6">
    <source>
        <dbReference type="ARBA" id="ARBA00022840"/>
    </source>
</evidence>
<keyword evidence="6 10" id="KW-0067">ATP-binding</keyword>
<dbReference type="GO" id="GO:0005524">
    <property type="term" value="F:ATP binding"/>
    <property type="evidence" value="ECO:0007669"/>
    <property type="project" value="UniProtKB-KW"/>
</dbReference>
<name>A0A0A2XLV0_9PAST</name>
<reference evidence="12 13" key="1">
    <citation type="submission" date="2014-08" db="EMBL/GenBank/DDBJ databases">
        <title>Chaperone-usher fimbriae in a diverse selection of Gallibacterium genomes.</title>
        <authorList>
            <person name="Kudirkiene E."/>
            <person name="Bager R.J."/>
            <person name="Johnson T.J."/>
            <person name="Bojesen A.M."/>
        </authorList>
    </citation>
    <scope>NUCLEOTIDE SEQUENCE [LARGE SCALE GENOMIC DNA]</scope>
    <source>
        <strain evidence="12 13">20558/3kl.</strain>
    </source>
</reference>
<evidence type="ECO:0000256" key="4">
    <source>
        <dbReference type="ARBA" id="ARBA00022741"/>
    </source>
</evidence>
<keyword evidence="2" id="KW-0812">Transmembrane</keyword>
<evidence type="ECO:0000313" key="13">
    <source>
        <dbReference type="Proteomes" id="UP000030526"/>
    </source>
</evidence>
<comment type="caution">
    <text evidence="12">The sequence shown here is derived from an EMBL/GenBank/DDBJ whole genome shotgun (WGS) entry which is preliminary data.</text>
</comment>
<dbReference type="InterPro" id="IPR003812">
    <property type="entry name" value="Fido"/>
</dbReference>
<feature type="binding site" evidence="10">
    <location>
        <begin position="333"/>
        <end position="340"/>
    </location>
    <ligand>
        <name>ATP</name>
        <dbReference type="ChEBI" id="CHEBI:30616"/>
    </ligand>
</feature>
<evidence type="ECO:0000256" key="3">
    <source>
        <dbReference type="ARBA" id="ARBA00022737"/>
    </source>
</evidence>
<evidence type="ECO:0000259" key="11">
    <source>
        <dbReference type="PROSITE" id="PS51459"/>
    </source>
</evidence>
<dbReference type="EMBL" id="JPXS01000014">
    <property type="protein sequence ID" value="KGQ33326.1"/>
    <property type="molecule type" value="Genomic_DNA"/>
</dbReference>
<evidence type="ECO:0000256" key="9">
    <source>
        <dbReference type="PIRSR" id="PIRSR640198-1"/>
    </source>
</evidence>
<evidence type="ECO:0000256" key="5">
    <source>
        <dbReference type="ARBA" id="ARBA00022803"/>
    </source>
</evidence>
<dbReference type="PANTHER" id="PTHR13504">
    <property type="entry name" value="FIDO DOMAIN-CONTAINING PROTEIN DDB_G0283145"/>
    <property type="match status" value="1"/>
</dbReference>
<evidence type="ECO:0000313" key="12">
    <source>
        <dbReference type="EMBL" id="KGQ33326.1"/>
    </source>
</evidence>
<sequence length="520" mass="60408">MIARKRANPIGALWLMEKFQIEVFQPLPIVSYSTTTSRRSTETDSQTGFKVEFYQERQRPEDTVIAHLQFHLRYEIPHFEFLSRLFSVINEAVLQEWVNSEPTGKYARRAAFLYEFFTEKNLTAPENLAGNYIDAINSKKLVTASKHKIEKNQKWRVNNNLAGNRDFCPILIKTEKLTEAISVDVKTLLDELNNEVGEDTLLRSAGWFTLGESRASFKIEGETDKSTRIQRFADVIERFTGKMELPLDLALLQKEILGTQTAITQFGLRQSPVFIGQIRRFQEIVHYIAPPFQTLQQKLDGLDLFWQKTEGQSPILRSAAIAFAFVYIHPLADGNGRLHRFLFNDLLRRDNATYDPIILPISGVISGNEQEKIAYANILEQVSKPVMHCLSGHYRFSKKEQKYSDGIQSNFEIEHSELAEPIWQYPDLTQHIHYFSELVKKTITVYMRNESYYLNSYEQAKSALTELIEMPNHYVDRIIRSIQENNGKLTNKLAKDYPFLKDEQLWQQMVEIVKEAFQKR</sequence>
<gene>
    <name evidence="12" type="ORF">JP32_02395</name>
</gene>
<dbReference type="Proteomes" id="UP000030526">
    <property type="component" value="Unassembled WGS sequence"/>
</dbReference>
<dbReference type="SUPFAM" id="SSF140931">
    <property type="entry name" value="Fic-like"/>
    <property type="match status" value="1"/>
</dbReference>
<evidence type="ECO:0000256" key="10">
    <source>
        <dbReference type="PIRSR" id="PIRSR640198-2"/>
    </source>
</evidence>
<organism evidence="12 13">
    <name type="scientific">Gallibacterium anatis</name>
    <dbReference type="NCBI Taxonomy" id="750"/>
    <lineage>
        <taxon>Bacteria</taxon>
        <taxon>Pseudomonadati</taxon>
        <taxon>Pseudomonadota</taxon>
        <taxon>Gammaproteobacteria</taxon>
        <taxon>Pasteurellales</taxon>
        <taxon>Pasteurellaceae</taxon>
        <taxon>Gallibacterium</taxon>
    </lineage>
</organism>
<dbReference type="PANTHER" id="PTHR13504:SF34">
    <property type="entry name" value="PROTEIN ADENYLYLTRANSFERASE FICD"/>
    <property type="match status" value="1"/>
</dbReference>
<evidence type="ECO:0000256" key="2">
    <source>
        <dbReference type="ARBA" id="ARBA00022692"/>
    </source>
</evidence>